<proteinExistence type="predicted"/>
<dbReference type="Gene3D" id="3.90.1200.10">
    <property type="match status" value="1"/>
</dbReference>
<dbReference type="InterPro" id="IPR002575">
    <property type="entry name" value="Aminoglycoside_PTrfase"/>
</dbReference>
<keyword evidence="3" id="KW-1185">Reference proteome</keyword>
<feature type="domain" description="Aminoglycoside phosphotransferase" evidence="1">
    <location>
        <begin position="56"/>
        <end position="276"/>
    </location>
</feature>
<protein>
    <recommendedName>
        <fullName evidence="1">Aminoglycoside phosphotransferase domain-containing protein</fullName>
    </recommendedName>
</protein>
<organism evidence="2 3">
    <name type="scientific">Deinococcus malanensis</name>
    <dbReference type="NCBI Taxonomy" id="1706855"/>
    <lineage>
        <taxon>Bacteria</taxon>
        <taxon>Thermotogati</taxon>
        <taxon>Deinococcota</taxon>
        <taxon>Deinococci</taxon>
        <taxon>Deinococcales</taxon>
        <taxon>Deinococcaceae</taxon>
        <taxon>Deinococcus</taxon>
    </lineage>
</organism>
<dbReference type="RefSeq" id="WP_189004574.1">
    <property type="nucleotide sequence ID" value="NZ_BMPP01000002.1"/>
</dbReference>
<dbReference type="EMBL" id="BMPP01000002">
    <property type="protein sequence ID" value="GGK16109.1"/>
    <property type="molecule type" value="Genomic_DNA"/>
</dbReference>
<gene>
    <name evidence="2" type="ORF">GCM10008955_06920</name>
</gene>
<evidence type="ECO:0000259" key="1">
    <source>
        <dbReference type="Pfam" id="PF01636"/>
    </source>
</evidence>
<dbReference type="SUPFAM" id="SSF56112">
    <property type="entry name" value="Protein kinase-like (PK-like)"/>
    <property type="match status" value="1"/>
</dbReference>
<sequence>MILDPPLAALHDAWTLVHGTGPAGAARLWPPVLRAAFPGRRRLVETWTGEGAAFARYATAEGPLFLKYLPAGWRDRNAYRRLEREVRFLRDLAPAMPVDHAPLLHGALDRARLRAHLLTPDLTDQTTGWGALSTDEQREDALHEIVRLLARLHAFWAGPGSGLLTGRWAWTPQDVLAQAGRIASDFPPHHPAWVTVQATAEALPALLEAAPQITLVHGDIHSGQVLWRVPDRHPVLIDYGQVHTSLPGEDLAHLLSVRLSAVERLRLGPALRATYQETLADQGLVLSPAALAAQERAGTALNLLSTARQARQSSGSGVQEALSNVAQAWVEQS</sequence>
<dbReference type="Pfam" id="PF01636">
    <property type="entry name" value="APH"/>
    <property type="match status" value="1"/>
</dbReference>
<accession>A0ABQ2ELA2</accession>
<dbReference type="Proteomes" id="UP000647587">
    <property type="component" value="Unassembled WGS sequence"/>
</dbReference>
<name>A0ABQ2ELA2_9DEIO</name>
<comment type="caution">
    <text evidence="2">The sequence shown here is derived from an EMBL/GenBank/DDBJ whole genome shotgun (WGS) entry which is preliminary data.</text>
</comment>
<reference evidence="3" key="1">
    <citation type="journal article" date="2019" name="Int. J. Syst. Evol. Microbiol.">
        <title>The Global Catalogue of Microorganisms (GCM) 10K type strain sequencing project: providing services to taxonomists for standard genome sequencing and annotation.</title>
        <authorList>
            <consortium name="The Broad Institute Genomics Platform"/>
            <consortium name="The Broad Institute Genome Sequencing Center for Infectious Disease"/>
            <person name="Wu L."/>
            <person name="Ma J."/>
        </authorList>
    </citation>
    <scope>NUCLEOTIDE SEQUENCE [LARGE SCALE GENOMIC DNA]</scope>
    <source>
        <strain evidence="3">JCM 30331</strain>
    </source>
</reference>
<dbReference type="InterPro" id="IPR011009">
    <property type="entry name" value="Kinase-like_dom_sf"/>
</dbReference>
<evidence type="ECO:0000313" key="2">
    <source>
        <dbReference type="EMBL" id="GGK16109.1"/>
    </source>
</evidence>
<evidence type="ECO:0000313" key="3">
    <source>
        <dbReference type="Proteomes" id="UP000647587"/>
    </source>
</evidence>